<dbReference type="EMBL" id="JAEUBE010000511">
    <property type="protein sequence ID" value="KAH3660240.1"/>
    <property type="molecule type" value="Genomic_DNA"/>
</dbReference>
<dbReference type="GO" id="GO:0005680">
    <property type="term" value="C:anaphase-promoting complex"/>
    <property type="evidence" value="ECO:0007669"/>
    <property type="project" value="TreeGrafter"/>
</dbReference>
<dbReference type="GO" id="GO:0031145">
    <property type="term" value="P:anaphase-promoting complex-dependent catabolic process"/>
    <property type="evidence" value="ECO:0007669"/>
    <property type="project" value="TreeGrafter"/>
</dbReference>
<dbReference type="Proteomes" id="UP000769157">
    <property type="component" value="Unassembled WGS sequence"/>
</dbReference>
<evidence type="ECO:0000259" key="8">
    <source>
        <dbReference type="Pfam" id="PF24807"/>
    </source>
</evidence>
<dbReference type="AlphaFoldDB" id="A0A9P8NV27"/>
<comment type="similarity">
    <text evidence="1">Belongs to the WD repeat CDC20/Fizzy family.</text>
</comment>
<comment type="caution">
    <text evidence="9">The sequence shown here is derived from an EMBL/GenBank/DDBJ whole genome shotgun (WGS) entry which is preliminary data.</text>
</comment>
<evidence type="ECO:0000256" key="5">
    <source>
        <dbReference type="ARBA" id="ARBA00022776"/>
    </source>
</evidence>
<evidence type="ECO:0000256" key="6">
    <source>
        <dbReference type="ARBA" id="ARBA00023306"/>
    </source>
</evidence>
<dbReference type="PANTHER" id="PTHR19918:SF8">
    <property type="entry name" value="FI02843P"/>
    <property type="match status" value="1"/>
</dbReference>
<name>A0A9P8NV27_9ASCO</name>
<evidence type="ECO:0000313" key="9">
    <source>
        <dbReference type="EMBL" id="KAH3660240.1"/>
    </source>
</evidence>
<dbReference type="PROSITE" id="PS50082">
    <property type="entry name" value="WD_REPEATS_2"/>
    <property type="match status" value="3"/>
</dbReference>
<protein>
    <recommendedName>
        <fullName evidence="8">CDC20/Fizzy WD40 domain-containing protein</fullName>
    </recommendedName>
</protein>
<dbReference type="SUPFAM" id="SSF50978">
    <property type="entry name" value="WD40 repeat-like"/>
    <property type="match status" value="1"/>
</dbReference>
<reference evidence="9" key="2">
    <citation type="submission" date="2021-01" db="EMBL/GenBank/DDBJ databases">
        <authorList>
            <person name="Schikora-Tamarit M.A."/>
        </authorList>
    </citation>
    <scope>NUCLEOTIDE SEQUENCE</scope>
    <source>
        <strain evidence="9">CBS6075</strain>
    </source>
</reference>
<organism evidence="9 10">
    <name type="scientific">Ogataea philodendri</name>
    <dbReference type="NCBI Taxonomy" id="1378263"/>
    <lineage>
        <taxon>Eukaryota</taxon>
        <taxon>Fungi</taxon>
        <taxon>Dikarya</taxon>
        <taxon>Ascomycota</taxon>
        <taxon>Saccharomycotina</taxon>
        <taxon>Pichiomycetes</taxon>
        <taxon>Pichiales</taxon>
        <taxon>Pichiaceae</taxon>
        <taxon>Ogataea</taxon>
    </lineage>
</organism>
<evidence type="ECO:0000256" key="1">
    <source>
        <dbReference type="ARBA" id="ARBA00006445"/>
    </source>
</evidence>
<gene>
    <name evidence="9" type="ORF">OGAPHI_007445</name>
</gene>
<keyword evidence="4" id="KW-0677">Repeat</keyword>
<dbReference type="Gene3D" id="2.130.10.10">
    <property type="entry name" value="YVTN repeat-like/Quinoprotein amine dehydrogenase"/>
    <property type="match status" value="1"/>
</dbReference>
<evidence type="ECO:0000256" key="2">
    <source>
        <dbReference type="ARBA" id="ARBA00022574"/>
    </source>
</evidence>
<dbReference type="Pfam" id="PF24807">
    <property type="entry name" value="WD40_CDC20-Fz"/>
    <property type="match status" value="1"/>
</dbReference>
<evidence type="ECO:0000256" key="7">
    <source>
        <dbReference type="PROSITE-ProRule" id="PRU00221"/>
    </source>
</evidence>
<dbReference type="GO" id="GO:1905786">
    <property type="term" value="P:positive regulation of anaphase-promoting complex-dependent catabolic process"/>
    <property type="evidence" value="ECO:0007669"/>
    <property type="project" value="TreeGrafter"/>
</dbReference>
<accession>A0A9P8NV27</accession>
<evidence type="ECO:0000313" key="10">
    <source>
        <dbReference type="Proteomes" id="UP000769157"/>
    </source>
</evidence>
<dbReference type="InterPro" id="IPR001680">
    <property type="entry name" value="WD40_rpt"/>
</dbReference>
<keyword evidence="5" id="KW-0498">Mitosis</keyword>
<dbReference type="InterPro" id="IPR033010">
    <property type="entry name" value="Cdc20/Fizzy"/>
</dbReference>
<sequence length="495" mass="53844">MAPSTPGHRTVFSNTSPNLLSQNRNSIYEGKKIISPNFNVVLSDWSLSSQARSNLTLKFPSNDNSGSPKKLRRTNTAELLDRFIPSRQTTSGKLALDEALPSQCQLPYQHIESQTTQIYQDTVAEACGLAVGERILQFQPLPPASKKGTKLKSGQFKSKAAISTAAAQARIKKVPTCPEKVLDAPGFVDDFYLNLLSWSRDNVLAIALENCVYYWNATTGDVDLAAECDSVVTSVRWSETGGYLSIGLDSGAIEIWDPEAGSRLRSMAGHQSRVAAHAWNEHLLTSGSRTGQIFHHDVRLSQHIVSQLNNHSAEVCGIEWRKDGMQFASGGNDNVVNIWDARSSVPQFTKTSHTAAVKALAWCPTHTSLLATGGGSTCRNIHFWNTTTGARVNTIETNSQVSSLRWGYSNGIGPEIAATHGFPDNDISIYSYPSLLKTGVVSGAHDSRVLHSSLSPDGTTLATVAADENLKFWKLFDLQEQTPNSGKDIAVTTIR</sequence>
<keyword evidence="3" id="KW-0132">Cell division</keyword>
<dbReference type="GeneID" id="70239409"/>
<reference evidence="9" key="1">
    <citation type="journal article" date="2021" name="Open Biol.">
        <title>Shared evolutionary footprints suggest mitochondrial oxidative damage underlies multiple complex I losses in fungi.</title>
        <authorList>
            <person name="Schikora-Tamarit M.A."/>
            <person name="Marcet-Houben M."/>
            <person name="Nosek J."/>
            <person name="Gabaldon T."/>
        </authorList>
    </citation>
    <scope>NUCLEOTIDE SEQUENCE</scope>
    <source>
        <strain evidence="9">CBS6075</strain>
    </source>
</reference>
<dbReference type="PROSITE" id="PS50294">
    <property type="entry name" value="WD_REPEATS_REGION"/>
    <property type="match status" value="2"/>
</dbReference>
<evidence type="ECO:0000256" key="3">
    <source>
        <dbReference type="ARBA" id="ARBA00022618"/>
    </source>
</evidence>
<dbReference type="InterPro" id="IPR015943">
    <property type="entry name" value="WD40/YVTN_repeat-like_dom_sf"/>
</dbReference>
<feature type="repeat" description="WD" evidence="7">
    <location>
        <begin position="442"/>
        <end position="475"/>
    </location>
</feature>
<dbReference type="GO" id="GO:0010997">
    <property type="term" value="F:anaphase-promoting complex binding"/>
    <property type="evidence" value="ECO:0007669"/>
    <property type="project" value="InterPro"/>
</dbReference>
<dbReference type="GO" id="GO:0051301">
    <property type="term" value="P:cell division"/>
    <property type="evidence" value="ECO:0007669"/>
    <property type="project" value="UniProtKB-KW"/>
</dbReference>
<feature type="domain" description="CDC20/Fizzy WD40" evidence="8">
    <location>
        <begin position="182"/>
        <end position="473"/>
    </location>
</feature>
<feature type="repeat" description="WD" evidence="7">
    <location>
        <begin position="308"/>
        <end position="349"/>
    </location>
</feature>
<keyword evidence="10" id="KW-1185">Reference proteome</keyword>
<dbReference type="GO" id="GO:1990757">
    <property type="term" value="F:ubiquitin ligase activator activity"/>
    <property type="evidence" value="ECO:0007669"/>
    <property type="project" value="TreeGrafter"/>
</dbReference>
<keyword evidence="6" id="KW-0131">Cell cycle</keyword>
<keyword evidence="2 7" id="KW-0853">WD repeat</keyword>
<proteinExistence type="inferred from homology"/>
<dbReference type="OrthoDB" id="10263272at2759"/>
<feature type="repeat" description="WD" evidence="7">
    <location>
        <begin position="232"/>
        <end position="266"/>
    </location>
</feature>
<dbReference type="InterPro" id="IPR036322">
    <property type="entry name" value="WD40_repeat_dom_sf"/>
</dbReference>
<evidence type="ECO:0000256" key="4">
    <source>
        <dbReference type="ARBA" id="ARBA00022737"/>
    </source>
</evidence>
<dbReference type="RefSeq" id="XP_046057951.1">
    <property type="nucleotide sequence ID" value="XM_046208842.1"/>
</dbReference>
<dbReference type="PANTHER" id="PTHR19918">
    <property type="entry name" value="CELL DIVISION CYCLE 20 CDC20 FIZZY -RELATED"/>
    <property type="match status" value="1"/>
</dbReference>
<dbReference type="SMART" id="SM00320">
    <property type="entry name" value="WD40"/>
    <property type="match status" value="5"/>
</dbReference>
<dbReference type="InterPro" id="IPR056150">
    <property type="entry name" value="WD40_CDC20-Fz"/>
</dbReference>